<dbReference type="EMBL" id="FMAF01000030">
    <property type="protein sequence ID" value="SCB49422.1"/>
    <property type="molecule type" value="Genomic_DNA"/>
</dbReference>
<reference evidence="3 4" key="1">
    <citation type="submission" date="2016-08" db="EMBL/GenBank/DDBJ databases">
        <authorList>
            <person name="Seilhamer J.J."/>
        </authorList>
    </citation>
    <scope>NUCLEOTIDE SEQUENCE [LARGE SCALE GENOMIC DNA]</scope>
    <source>
        <strain evidence="3 4">P1-7</strain>
    </source>
</reference>
<gene>
    <name evidence="3" type="ORF">GA0061101_13042</name>
    <name evidence="2" type="ORF">GGD46_005527</name>
</gene>
<proteinExistence type="predicted"/>
<evidence type="ECO:0000313" key="2">
    <source>
        <dbReference type="EMBL" id="MBB6488213.1"/>
    </source>
</evidence>
<reference evidence="2 5" key="2">
    <citation type="submission" date="2020-08" db="EMBL/GenBank/DDBJ databases">
        <title>Genomic Encyclopedia of Type Strains, Phase IV (KMG-V): Genome sequencing to study the core and pangenomes of soil and plant-associated prokaryotes.</title>
        <authorList>
            <person name="Whitman W."/>
        </authorList>
    </citation>
    <scope>NUCLEOTIDE SEQUENCE [LARGE SCALE GENOMIC DNA]</scope>
    <source>
        <strain evidence="2 5">SEMIA 4060</strain>
    </source>
</reference>
<protein>
    <submittedName>
        <fullName evidence="3">Uncharacterized protein</fullName>
    </submittedName>
</protein>
<dbReference type="EMBL" id="JACHBG010000020">
    <property type="protein sequence ID" value="MBB6488213.1"/>
    <property type="molecule type" value="Genomic_DNA"/>
</dbReference>
<evidence type="ECO:0000256" key="1">
    <source>
        <dbReference type="SAM" id="MobiDB-lite"/>
    </source>
</evidence>
<dbReference type="Proteomes" id="UP000565576">
    <property type="component" value="Unassembled WGS sequence"/>
</dbReference>
<evidence type="ECO:0000313" key="5">
    <source>
        <dbReference type="Proteomes" id="UP000565576"/>
    </source>
</evidence>
<evidence type="ECO:0000313" key="4">
    <source>
        <dbReference type="Proteomes" id="UP000199205"/>
    </source>
</evidence>
<organism evidence="3 4">
    <name type="scientific">Rhizobium lusitanum</name>
    <dbReference type="NCBI Taxonomy" id="293958"/>
    <lineage>
        <taxon>Bacteria</taxon>
        <taxon>Pseudomonadati</taxon>
        <taxon>Pseudomonadota</taxon>
        <taxon>Alphaproteobacteria</taxon>
        <taxon>Hyphomicrobiales</taxon>
        <taxon>Rhizobiaceae</taxon>
        <taxon>Rhizobium/Agrobacterium group</taxon>
        <taxon>Rhizobium</taxon>
    </lineage>
</organism>
<name>A0A1C3XAX8_9HYPH</name>
<dbReference type="AlphaFoldDB" id="A0A1C3XAX8"/>
<sequence length="180" mass="20169">MLLAITSHSTHVWQRFVVPFRPKREGISGITDWATFAAETLGPELDVPARRSAAVPRARQAVNGSRSLGLVRYATIDRYATPGGLIDYVEQENIFSFGTHIAAKHLQTRHGPTVPHGDVEMLAPNYLPGPMPGHPRAEGSRSRRRNRPCSPRNIERWPRRRIRLYLGGRDERTSKPSSSS</sequence>
<evidence type="ECO:0000313" key="3">
    <source>
        <dbReference type="EMBL" id="SCB49422.1"/>
    </source>
</evidence>
<feature type="region of interest" description="Disordered" evidence="1">
    <location>
        <begin position="125"/>
        <end position="155"/>
    </location>
</feature>
<dbReference type="Proteomes" id="UP000199205">
    <property type="component" value="Unassembled WGS sequence"/>
</dbReference>
<accession>A0A1C3XAX8</accession>